<keyword evidence="2" id="KW-1185">Reference proteome</keyword>
<gene>
    <name evidence="1" type="ORF">DT603_12185</name>
</gene>
<protein>
    <submittedName>
        <fullName evidence="1">Uncharacterized protein</fullName>
    </submittedName>
</protein>
<sequence length="225" mass="24936">MLKSTDDEKSVRSIEKLMSVPNWTIFYQDSLVQLLSKMVVIAGIEAQVLAAANSGNFTGALLDAIGDIPDDAPDHPAALPVAFAMIGNLDAIAHYSLSINDMIVACRDRGDIQALFNALSVDSLISTMPFFQASLRWGQLAGDHSLGAEIFTAIRGPHKKRSIYPVLRWAEYLLRDQGALESCTQDEIHELIVMHLKLYGDDNQLKDSKKSLFMLFRKWQKEAGI</sequence>
<organism evidence="1 2">
    <name type="scientific">Pseudoxanthomonas gei</name>
    <dbReference type="NCBI Taxonomy" id="1383030"/>
    <lineage>
        <taxon>Bacteria</taxon>
        <taxon>Pseudomonadati</taxon>
        <taxon>Pseudomonadota</taxon>
        <taxon>Gammaproteobacteria</taxon>
        <taxon>Lysobacterales</taxon>
        <taxon>Lysobacteraceae</taxon>
        <taxon>Pseudoxanthomonas</taxon>
    </lineage>
</organism>
<accession>A0ABX0AHA0</accession>
<dbReference type="Proteomes" id="UP001429354">
    <property type="component" value="Unassembled WGS sequence"/>
</dbReference>
<reference evidence="1 2" key="1">
    <citation type="submission" date="2018-07" db="EMBL/GenBank/DDBJ databases">
        <title>Whole genome Sequencing of Pseudoxanthomonas gei KCTC 32298 (T).</title>
        <authorList>
            <person name="Kumar S."/>
            <person name="Bansal K."/>
            <person name="Kaur A."/>
            <person name="Patil P."/>
            <person name="Sharma S."/>
            <person name="Patil P.B."/>
        </authorList>
    </citation>
    <scope>NUCLEOTIDE SEQUENCE [LARGE SCALE GENOMIC DNA]</scope>
    <source>
        <strain evidence="1 2">KCTC 32298</strain>
    </source>
</reference>
<name>A0ABX0AHA0_9GAMM</name>
<evidence type="ECO:0000313" key="1">
    <source>
        <dbReference type="EMBL" id="NDK39601.1"/>
    </source>
</evidence>
<comment type="caution">
    <text evidence="1">The sequence shown here is derived from an EMBL/GenBank/DDBJ whole genome shotgun (WGS) entry which is preliminary data.</text>
</comment>
<dbReference type="EMBL" id="QOVG01000008">
    <property type="protein sequence ID" value="NDK39601.1"/>
    <property type="molecule type" value="Genomic_DNA"/>
</dbReference>
<proteinExistence type="predicted"/>
<evidence type="ECO:0000313" key="2">
    <source>
        <dbReference type="Proteomes" id="UP001429354"/>
    </source>
</evidence>